<dbReference type="InterPro" id="IPR053135">
    <property type="entry name" value="AKR2_Oxidoreductase"/>
</dbReference>
<evidence type="ECO:0000259" key="1">
    <source>
        <dbReference type="Pfam" id="PF00248"/>
    </source>
</evidence>
<dbReference type="PANTHER" id="PTHR43312">
    <property type="entry name" value="D-THREO-ALDOSE 1-DEHYDROGENASE"/>
    <property type="match status" value="1"/>
</dbReference>
<protein>
    <recommendedName>
        <fullName evidence="1">NADP-dependent oxidoreductase domain-containing protein</fullName>
    </recommendedName>
</protein>
<comment type="caution">
    <text evidence="2">The sequence shown here is derived from an EMBL/GenBank/DDBJ whole genome shotgun (WGS) entry which is preliminary data.</text>
</comment>
<dbReference type="Gene3D" id="3.20.20.100">
    <property type="entry name" value="NADP-dependent oxidoreductase domain"/>
    <property type="match status" value="1"/>
</dbReference>
<dbReference type="AlphaFoldDB" id="A0A8H7ER12"/>
<keyword evidence="3" id="KW-1185">Reference proteome</keyword>
<gene>
    <name evidence="2" type="ORF">EC973_008514</name>
</gene>
<dbReference type="CDD" id="cd19099">
    <property type="entry name" value="AKR_unchar"/>
    <property type="match status" value="1"/>
</dbReference>
<dbReference type="Pfam" id="PF00248">
    <property type="entry name" value="Aldo_ket_red"/>
    <property type="match status" value="1"/>
</dbReference>
<feature type="domain" description="NADP-dependent oxidoreductase" evidence="1">
    <location>
        <begin position="37"/>
        <end position="268"/>
    </location>
</feature>
<evidence type="ECO:0000313" key="3">
    <source>
        <dbReference type="Proteomes" id="UP000605846"/>
    </source>
</evidence>
<evidence type="ECO:0000313" key="2">
    <source>
        <dbReference type="EMBL" id="KAF7726740.1"/>
    </source>
</evidence>
<sequence>MWRHGHAQCLALARRTYATSTLPHRVIPKLDRTVSRIGFGAYRVSTEKHAEALRNALQNGVNIIDTAANFENGRSEAVVGETLAALESSKQIQRESVTLVTKAGYLTSADIDPSNNDYIQINDHSYHSISPSILEKQIKTSLDRLKTSKLDIFMINAPERMLMAKNRRYTATQLYKDLEETFEFLDSQVDSGIIGGYGVCSNSMALPLAVDHVSLSKVLQSCKNLSNFVAVEVPFNLFEREAILNSDSVSDVSKKHDIFVMTNRPLNSIANGKIRMLVNHTMGNGVSAEHELMETMTRSFKQVSKLEAEMASELPVEEESLTAKFVWGQVLSENLTRLAQNHFATQHYLLRQVKPAVAKDIKELQGFVDQLPAEEQKPYADWMTKYQQGVDVLMDNIVSYAYMDTLRKNSELDRIMSALCPSLGKQSEGEIHSPLSIKALRFLLAHEQVGTVFTGMRDPLYVRDAMTAAQRSVDQPIDPEDIADLLSFLEHNT</sequence>
<dbReference type="SUPFAM" id="SSF51430">
    <property type="entry name" value="NAD(P)-linked oxidoreductase"/>
    <property type="match status" value="1"/>
</dbReference>
<name>A0A8H7ER12_9FUNG</name>
<dbReference type="InterPro" id="IPR023210">
    <property type="entry name" value="NADP_OxRdtase_dom"/>
</dbReference>
<proteinExistence type="predicted"/>
<dbReference type="OrthoDB" id="48988at2759"/>
<accession>A0A8H7ER12</accession>
<dbReference type="Proteomes" id="UP000605846">
    <property type="component" value="Unassembled WGS sequence"/>
</dbReference>
<organism evidence="2 3">
    <name type="scientific">Apophysomyces ossiformis</name>
    <dbReference type="NCBI Taxonomy" id="679940"/>
    <lineage>
        <taxon>Eukaryota</taxon>
        <taxon>Fungi</taxon>
        <taxon>Fungi incertae sedis</taxon>
        <taxon>Mucoromycota</taxon>
        <taxon>Mucoromycotina</taxon>
        <taxon>Mucoromycetes</taxon>
        <taxon>Mucorales</taxon>
        <taxon>Mucorineae</taxon>
        <taxon>Mucoraceae</taxon>
        <taxon>Apophysomyces</taxon>
    </lineage>
</organism>
<dbReference type="PANTHER" id="PTHR43312:SF1">
    <property type="entry name" value="NADP-DEPENDENT OXIDOREDUCTASE DOMAIN-CONTAINING PROTEIN"/>
    <property type="match status" value="1"/>
</dbReference>
<dbReference type="EMBL" id="JABAYA010000073">
    <property type="protein sequence ID" value="KAF7726740.1"/>
    <property type="molecule type" value="Genomic_DNA"/>
</dbReference>
<reference evidence="2" key="1">
    <citation type="submission" date="2020-01" db="EMBL/GenBank/DDBJ databases">
        <title>Genome Sequencing of Three Apophysomyces-Like Fungal Strains Confirms a Novel Fungal Genus in the Mucoromycota with divergent Burkholderia-like Endosymbiotic Bacteria.</title>
        <authorList>
            <person name="Stajich J.E."/>
            <person name="Macias A.M."/>
            <person name="Carter-House D."/>
            <person name="Lovett B."/>
            <person name="Kasson L.R."/>
            <person name="Berry K."/>
            <person name="Grigoriev I."/>
            <person name="Chang Y."/>
            <person name="Spatafora J."/>
            <person name="Kasson M.T."/>
        </authorList>
    </citation>
    <scope>NUCLEOTIDE SEQUENCE</scope>
    <source>
        <strain evidence="2">NRRL A-21654</strain>
    </source>
</reference>
<dbReference type="InterPro" id="IPR036812">
    <property type="entry name" value="NAD(P)_OxRdtase_dom_sf"/>
</dbReference>